<dbReference type="PANTHER" id="PTHR30273:SF2">
    <property type="entry name" value="PROTEIN FECR"/>
    <property type="match status" value="1"/>
</dbReference>
<feature type="domain" description="FecR protein" evidence="2">
    <location>
        <begin position="131"/>
        <end position="220"/>
    </location>
</feature>
<accession>A0A062U0Z2</accession>
<dbReference type="PATRIC" id="fig|1280946.3.peg.3147"/>
<feature type="transmembrane region" description="Helical" evidence="1">
    <location>
        <begin position="94"/>
        <end position="115"/>
    </location>
</feature>
<evidence type="ECO:0008006" key="6">
    <source>
        <dbReference type="Google" id="ProtNLM"/>
    </source>
</evidence>
<dbReference type="Proteomes" id="UP000027037">
    <property type="component" value="Unassembled WGS sequence"/>
</dbReference>
<sequence>MKQKDVLSSTAPDLTAEAAAWLAQLETGKLSSEDMAAFREWIQRSPRHYAEIRRLAGVSLETNVLAGMAEPLRTAASNRKHLKRIEKPSRGRSFKVPLGVAGMLTACALAVAFYIQQPVTSSTPDEPIHAATEVGQTEEIALQDGSRINLNTDSKLDVAFVKAERSVYLEKGEAFFDVAHDPDRPFTVYAGTHSVTAVGTAFSVRWTDDELIVTVSEGKVVYDDGPPEKAAEGLKTAASKTAKPVAQKTFLAAGERLEISPVSQQEKIQQLPDQTLSRELAWRSGFLDFEDAQLRDVVREMQRYTPMRIEIADEDLAELRFGGVFRIGETDAFFEALELSFDVQVEEAGDGRLILTSAK</sequence>
<keyword evidence="1" id="KW-1133">Transmembrane helix</keyword>
<keyword evidence="1" id="KW-0472">Membrane</keyword>
<dbReference type="STRING" id="1280946.HY29_05285"/>
<dbReference type="EMBL" id="AWFF01000076">
    <property type="protein sequence ID" value="KCZ51952.1"/>
    <property type="molecule type" value="Genomic_DNA"/>
</dbReference>
<dbReference type="PIRSF" id="PIRSF018266">
    <property type="entry name" value="FecR"/>
    <property type="match status" value="1"/>
</dbReference>
<evidence type="ECO:0000256" key="1">
    <source>
        <dbReference type="SAM" id="Phobius"/>
    </source>
</evidence>
<dbReference type="GO" id="GO:0016989">
    <property type="term" value="F:sigma factor antagonist activity"/>
    <property type="evidence" value="ECO:0007669"/>
    <property type="project" value="TreeGrafter"/>
</dbReference>
<gene>
    <name evidence="4" type="ORF">HY29_05285</name>
</gene>
<dbReference type="Gene3D" id="2.60.120.1440">
    <property type="match status" value="1"/>
</dbReference>
<dbReference type="InterPro" id="IPR012373">
    <property type="entry name" value="Ferrdict_sens_TM"/>
</dbReference>
<dbReference type="PANTHER" id="PTHR30273">
    <property type="entry name" value="PERIPLASMIC SIGNAL SENSOR AND SIGMA FACTOR ACTIVATOR FECR-RELATED"/>
    <property type="match status" value="1"/>
</dbReference>
<feature type="domain" description="FecR N-terminal" evidence="3">
    <location>
        <begin position="17"/>
        <end position="51"/>
    </location>
</feature>
<dbReference type="Gene3D" id="3.55.50.30">
    <property type="match status" value="1"/>
</dbReference>
<evidence type="ECO:0000313" key="5">
    <source>
        <dbReference type="Proteomes" id="UP000027037"/>
    </source>
</evidence>
<name>A0A062U0Z2_9PROT</name>
<dbReference type="InterPro" id="IPR006860">
    <property type="entry name" value="FecR"/>
</dbReference>
<dbReference type="RefSeq" id="WP_034798687.1">
    <property type="nucleotide sequence ID" value="NZ_AWFF01000076.1"/>
</dbReference>
<organism evidence="4 5">
    <name type="scientific">Hyphomonas beringensis</name>
    <dbReference type="NCBI Taxonomy" id="1280946"/>
    <lineage>
        <taxon>Bacteria</taxon>
        <taxon>Pseudomonadati</taxon>
        <taxon>Pseudomonadota</taxon>
        <taxon>Alphaproteobacteria</taxon>
        <taxon>Hyphomonadales</taxon>
        <taxon>Hyphomonadaceae</taxon>
        <taxon>Hyphomonas</taxon>
    </lineage>
</organism>
<dbReference type="AlphaFoldDB" id="A0A062U0Z2"/>
<dbReference type="InterPro" id="IPR032623">
    <property type="entry name" value="FecR_N"/>
</dbReference>
<protein>
    <recommendedName>
        <fullName evidence="6">FecR protein domain-containing protein</fullName>
    </recommendedName>
</protein>
<proteinExistence type="predicted"/>
<evidence type="ECO:0000259" key="3">
    <source>
        <dbReference type="Pfam" id="PF16220"/>
    </source>
</evidence>
<keyword evidence="1" id="KW-0812">Transmembrane</keyword>
<evidence type="ECO:0000313" key="4">
    <source>
        <dbReference type="EMBL" id="KCZ51952.1"/>
    </source>
</evidence>
<keyword evidence="5" id="KW-1185">Reference proteome</keyword>
<dbReference type="Pfam" id="PF04773">
    <property type="entry name" value="FecR"/>
    <property type="match status" value="1"/>
</dbReference>
<dbReference type="OrthoDB" id="636724at2"/>
<evidence type="ECO:0000259" key="2">
    <source>
        <dbReference type="Pfam" id="PF04773"/>
    </source>
</evidence>
<dbReference type="Pfam" id="PF16220">
    <property type="entry name" value="DUF4880"/>
    <property type="match status" value="1"/>
</dbReference>
<dbReference type="eggNOG" id="COG3712">
    <property type="taxonomic scope" value="Bacteria"/>
</dbReference>
<comment type="caution">
    <text evidence="4">The sequence shown here is derived from an EMBL/GenBank/DDBJ whole genome shotgun (WGS) entry which is preliminary data.</text>
</comment>
<reference evidence="4 5" key="1">
    <citation type="journal article" date="2014" name="Antonie Van Leeuwenhoek">
        <title>Hyphomonas beringensis sp. nov. and Hyphomonas chukchiensis sp. nov., isolated from surface seawater of the Bering Sea and Chukchi Sea.</title>
        <authorList>
            <person name="Li C."/>
            <person name="Lai Q."/>
            <person name="Li G."/>
            <person name="Dong C."/>
            <person name="Wang J."/>
            <person name="Liao Y."/>
            <person name="Shao Z."/>
        </authorList>
    </citation>
    <scope>NUCLEOTIDE SEQUENCE [LARGE SCALE GENOMIC DNA]</scope>
    <source>
        <strain evidence="4 5">25B14_1</strain>
    </source>
</reference>